<comment type="caution">
    <text evidence="2">The sequence shown here is derived from an EMBL/GenBank/DDBJ whole genome shotgun (WGS) entry which is preliminary data.</text>
</comment>
<evidence type="ECO:0000313" key="3">
    <source>
        <dbReference type="Proteomes" id="UP000235965"/>
    </source>
</evidence>
<dbReference type="OrthoDB" id="2130750at2759"/>
<dbReference type="Proteomes" id="UP000235965">
    <property type="component" value="Unassembled WGS sequence"/>
</dbReference>
<evidence type="ECO:0000313" key="2">
    <source>
        <dbReference type="EMBL" id="PNF38124.1"/>
    </source>
</evidence>
<feature type="coiled-coil region" evidence="1">
    <location>
        <begin position="176"/>
        <end position="203"/>
    </location>
</feature>
<evidence type="ECO:0000256" key="1">
    <source>
        <dbReference type="SAM" id="Coils"/>
    </source>
</evidence>
<feature type="non-terminal residue" evidence="2">
    <location>
        <position position="215"/>
    </location>
</feature>
<dbReference type="InParanoid" id="A0A2J7RBA5"/>
<gene>
    <name evidence="2" type="ORF">B7P43_G15152</name>
</gene>
<keyword evidence="1" id="KW-0175">Coiled coil</keyword>
<accession>A0A2J7RBA5</accession>
<keyword evidence="3" id="KW-1185">Reference proteome</keyword>
<proteinExistence type="predicted"/>
<dbReference type="Gene3D" id="1.20.5.340">
    <property type="match status" value="1"/>
</dbReference>
<dbReference type="EMBL" id="NEVH01005911">
    <property type="protein sequence ID" value="PNF38124.1"/>
    <property type="molecule type" value="Genomic_DNA"/>
</dbReference>
<organism evidence="2 3">
    <name type="scientific">Cryptotermes secundus</name>
    <dbReference type="NCBI Taxonomy" id="105785"/>
    <lineage>
        <taxon>Eukaryota</taxon>
        <taxon>Metazoa</taxon>
        <taxon>Ecdysozoa</taxon>
        <taxon>Arthropoda</taxon>
        <taxon>Hexapoda</taxon>
        <taxon>Insecta</taxon>
        <taxon>Pterygota</taxon>
        <taxon>Neoptera</taxon>
        <taxon>Polyneoptera</taxon>
        <taxon>Dictyoptera</taxon>
        <taxon>Blattodea</taxon>
        <taxon>Blattoidea</taxon>
        <taxon>Termitoidae</taxon>
        <taxon>Kalotermitidae</taxon>
        <taxon>Cryptotermitinae</taxon>
        <taxon>Cryptotermes</taxon>
    </lineage>
</organism>
<dbReference type="AlphaFoldDB" id="A0A2J7RBA5"/>
<name>A0A2J7RBA5_9NEOP</name>
<dbReference type="STRING" id="105785.A0A2J7RBA5"/>
<reference evidence="2 3" key="1">
    <citation type="submission" date="2017-12" db="EMBL/GenBank/DDBJ databases">
        <title>Hemimetabolous genomes reveal molecular basis of termite eusociality.</title>
        <authorList>
            <person name="Harrison M.C."/>
            <person name="Jongepier E."/>
            <person name="Robertson H.M."/>
            <person name="Arning N."/>
            <person name="Bitard-Feildel T."/>
            <person name="Chao H."/>
            <person name="Childers C.P."/>
            <person name="Dinh H."/>
            <person name="Doddapaneni H."/>
            <person name="Dugan S."/>
            <person name="Gowin J."/>
            <person name="Greiner C."/>
            <person name="Han Y."/>
            <person name="Hu H."/>
            <person name="Hughes D.S.T."/>
            <person name="Huylmans A.-K."/>
            <person name="Kemena C."/>
            <person name="Kremer L.P.M."/>
            <person name="Lee S.L."/>
            <person name="Lopez-Ezquerra A."/>
            <person name="Mallet L."/>
            <person name="Monroy-Kuhn J.M."/>
            <person name="Moser A."/>
            <person name="Murali S.C."/>
            <person name="Muzny D.M."/>
            <person name="Otani S."/>
            <person name="Piulachs M.-D."/>
            <person name="Poelchau M."/>
            <person name="Qu J."/>
            <person name="Schaub F."/>
            <person name="Wada-Katsumata A."/>
            <person name="Worley K.C."/>
            <person name="Xie Q."/>
            <person name="Ylla G."/>
            <person name="Poulsen M."/>
            <person name="Gibbs R.A."/>
            <person name="Schal C."/>
            <person name="Richards S."/>
            <person name="Belles X."/>
            <person name="Korb J."/>
            <person name="Bornberg-Bauer E."/>
        </authorList>
    </citation>
    <scope>NUCLEOTIDE SEQUENCE [LARGE SCALE GENOMIC DNA]</scope>
    <source>
        <tissue evidence="2">Whole body</tissue>
    </source>
</reference>
<feature type="coiled-coil region" evidence="1">
    <location>
        <begin position="19"/>
        <end position="150"/>
    </location>
</feature>
<evidence type="ECO:0008006" key="4">
    <source>
        <dbReference type="Google" id="ProtNLM"/>
    </source>
</evidence>
<protein>
    <recommendedName>
        <fullName evidence="4">Dynactin subunit 1</fullName>
    </recommendedName>
</protein>
<sequence length="215" mass="24833">MSERAGGGTGESTVSTYEMKQLEQQNNRLRDTLVRMRDLSAHEKHEFQKLQKDLDQKKSEIAELARTKEKLSSRVEEMEHQIADLQEQVDAALGAEEMVQQLADSKLTLEERVKDLEEAVADLEALQDMNEQLQEGSRELEVELREEVDLAHFATREAQREKEAALETLADREMTIAKFRELVQRMQEQSQELQHQLERESSKPVSALPEILDFK</sequence>